<reference evidence="3 4" key="1">
    <citation type="submission" date="2013-06" db="EMBL/GenBank/DDBJ databases">
        <authorList>
            <person name="Walk S."/>
            <person name="Aronoff D."/>
            <person name="Young V.Y."/>
            <person name="Marsh J."/>
            <person name="Harrison L."/>
            <person name="Daugherty S.C."/>
            <person name="Shefchek K.A."/>
            <person name="Hine E.E."/>
            <person name="Tallon L.J."/>
            <person name="Sadzewicz L.K."/>
            <person name="Rasko D.A."/>
        </authorList>
    </citation>
    <scope>NUCLEOTIDE SEQUENCE [LARGE SCALE GENOMIC DNA]</scope>
    <source>
        <strain evidence="3 4">ATCC 638</strain>
    </source>
</reference>
<organism evidence="3 4">
    <name type="scientific">Paraclostridium bifermentans ATCC 638 = DSM 14991</name>
    <dbReference type="NCBI Taxonomy" id="1233171"/>
    <lineage>
        <taxon>Bacteria</taxon>
        <taxon>Bacillati</taxon>
        <taxon>Bacillota</taxon>
        <taxon>Clostridia</taxon>
        <taxon>Peptostreptococcales</taxon>
        <taxon>Peptostreptococcaceae</taxon>
        <taxon>Paraclostridium</taxon>
    </lineage>
</organism>
<evidence type="ECO:0000256" key="2">
    <source>
        <dbReference type="SAM" id="Phobius"/>
    </source>
</evidence>
<comment type="caution">
    <text evidence="3">The sequence shown here is derived from an EMBL/GenBank/DDBJ whole genome shotgun (WGS) entry which is preliminary data.</text>
</comment>
<keyword evidence="2" id="KW-1133">Transmembrane helix</keyword>
<dbReference type="AlphaFoldDB" id="T4VH10"/>
<protein>
    <submittedName>
        <fullName evidence="3">Uncharacterized protein</fullName>
    </submittedName>
</protein>
<dbReference type="RefSeq" id="WP_021434435.1">
    <property type="nucleotide sequence ID" value="NZ_AVNC01000022.1"/>
</dbReference>
<keyword evidence="2" id="KW-0472">Membrane</keyword>
<dbReference type="EMBL" id="AVNC01000022">
    <property type="protein sequence ID" value="EQK39967.1"/>
    <property type="molecule type" value="Genomic_DNA"/>
</dbReference>
<keyword evidence="2" id="KW-0812">Transmembrane</keyword>
<name>T4VH10_PARBF</name>
<gene>
    <name evidence="3" type="ORF">C672_3492</name>
</gene>
<feature type="transmembrane region" description="Helical" evidence="2">
    <location>
        <begin position="14"/>
        <end position="31"/>
    </location>
</feature>
<evidence type="ECO:0000256" key="1">
    <source>
        <dbReference type="SAM" id="MobiDB-lite"/>
    </source>
</evidence>
<evidence type="ECO:0000313" key="4">
    <source>
        <dbReference type="Proteomes" id="UP000015688"/>
    </source>
</evidence>
<dbReference type="Proteomes" id="UP000015688">
    <property type="component" value="Unassembled WGS sequence"/>
</dbReference>
<sequence length="55" mass="6705">MVSFISIYKTLKEILQFLILIITIYNFVDVQRQKSKKKKNKKKQKKVSSKKRRNF</sequence>
<feature type="compositionally biased region" description="Basic residues" evidence="1">
    <location>
        <begin position="33"/>
        <end position="55"/>
    </location>
</feature>
<dbReference type="GeneID" id="67474422"/>
<evidence type="ECO:0000313" key="3">
    <source>
        <dbReference type="EMBL" id="EQK39967.1"/>
    </source>
</evidence>
<feature type="region of interest" description="Disordered" evidence="1">
    <location>
        <begin position="32"/>
        <end position="55"/>
    </location>
</feature>
<dbReference type="PATRIC" id="fig|1233171.3.peg.3360"/>
<proteinExistence type="predicted"/>
<accession>T4VH10</accession>